<comment type="caution">
    <text evidence="2">The sequence shown here is derived from an EMBL/GenBank/DDBJ whole genome shotgun (WGS) entry which is preliminary data.</text>
</comment>
<accession>A0A830FGT7</accession>
<keyword evidence="1 2" id="KW-0808">Transferase</keyword>
<dbReference type="OrthoDB" id="298017at2157"/>
<dbReference type="Proteomes" id="UP000607197">
    <property type="component" value="Unassembled WGS sequence"/>
</dbReference>
<evidence type="ECO:0000313" key="3">
    <source>
        <dbReference type="Proteomes" id="UP000607197"/>
    </source>
</evidence>
<dbReference type="RefSeq" id="WP_188980995.1">
    <property type="nucleotide sequence ID" value="NZ_BMPG01000008.1"/>
</dbReference>
<dbReference type="GO" id="GO:0016757">
    <property type="term" value="F:glycosyltransferase activity"/>
    <property type="evidence" value="ECO:0007669"/>
    <property type="project" value="TreeGrafter"/>
</dbReference>
<gene>
    <name evidence="2" type="ORF">GCM10009039_33840</name>
</gene>
<reference evidence="2" key="1">
    <citation type="journal article" date="2014" name="Int. J. Syst. Evol. Microbiol.">
        <title>Complete genome sequence of Corynebacterium casei LMG S-19264T (=DSM 44701T), isolated from a smear-ripened cheese.</title>
        <authorList>
            <consortium name="US DOE Joint Genome Institute (JGI-PGF)"/>
            <person name="Walter F."/>
            <person name="Albersmeier A."/>
            <person name="Kalinowski J."/>
            <person name="Ruckert C."/>
        </authorList>
    </citation>
    <scope>NUCLEOTIDE SEQUENCE</scope>
    <source>
        <strain evidence="2">JCM 19596</strain>
    </source>
</reference>
<organism evidence="2 3">
    <name type="scientific">Halocalculus aciditolerans</name>
    <dbReference type="NCBI Taxonomy" id="1383812"/>
    <lineage>
        <taxon>Archaea</taxon>
        <taxon>Methanobacteriati</taxon>
        <taxon>Methanobacteriota</taxon>
        <taxon>Stenosarchaea group</taxon>
        <taxon>Halobacteria</taxon>
        <taxon>Halobacteriales</taxon>
        <taxon>Halobacteriaceae</taxon>
        <taxon>Halocalculus</taxon>
    </lineage>
</organism>
<dbReference type="AlphaFoldDB" id="A0A830FGT7"/>
<proteinExistence type="predicted"/>
<dbReference type="PANTHER" id="PTHR46401">
    <property type="entry name" value="GLYCOSYLTRANSFERASE WBBK-RELATED"/>
    <property type="match status" value="1"/>
</dbReference>
<dbReference type="CDD" id="cd03801">
    <property type="entry name" value="GT4_PimA-like"/>
    <property type="match status" value="1"/>
</dbReference>
<dbReference type="PANTHER" id="PTHR46401:SF2">
    <property type="entry name" value="GLYCOSYLTRANSFERASE WBBK-RELATED"/>
    <property type="match status" value="1"/>
</dbReference>
<name>A0A830FGT7_9EURY</name>
<evidence type="ECO:0000256" key="1">
    <source>
        <dbReference type="ARBA" id="ARBA00022679"/>
    </source>
</evidence>
<dbReference type="EMBL" id="BMPG01000008">
    <property type="protein sequence ID" value="GGL73036.1"/>
    <property type="molecule type" value="Genomic_DNA"/>
</dbReference>
<dbReference type="SUPFAM" id="SSF53756">
    <property type="entry name" value="UDP-Glycosyltransferase/glycogen phosphorylase"/>
    <property type="match status" value="1"/>
</dbReference>
<evidence type="ECO:0000313" key="2">
    <source>
        <dbReference type="EMBL" id="GGL73036.1"/>
    </source>
</evidence>
<keyword evidence="3" id="KW-1185">Reference proteome</keyword>
<protein>
    <submittedName>
        <fullName evidence="2">Glycosyl transferase family 1</fullName>
    </submittedName>
</protein>
<dbReference type="Pfam" id="PF13692">
    <property type="entry name" value="Glyco_trans_1_4"/>
    <property type="match status" value="1"/>
</dbReference>
<sequence length="344" mass="37479">MTDVAMLYSGEEPHPVHRGFAESVDADIIGVPQLTPSAVFRVALNRSKFLYPQYDVLITEGTGALEAGIANKLSNGTTLLFLAGGHGIHLLNAESDMDVNSATKSAVVNVFPEVIRSVLARCVDGVIAVSDLAAEITHRMVGAETPTRIVHPYIDAGLYDQLIETDPDLSVNEAVTVSQAHHYKGTDILVAAWGRVLDDVSDATLHIVGAGHPEAYGNKDGIEVHGYVENLTDVFRRCALYVQPSRIDTFPVSTLEAMATGLPTAVTNKTGTLSEVQKVDPSLIMAPNPSTVGQTISKYFRTSVSRRRTLSEQFRDIGSRFAETSQRQEFKRNYEEILEEIHSE</sequence>
<dbReference type="Gene3D" id="3.40.50.2000">
    <property type="entry name" value="Glycogen Phosphorylase B"/>
    <property type="match status" value="2"/>
</dbReference>
<reference evidence="2" key="2">
    <citation type="submission" date="2020-09" db="EMBL/GenBank/DDBJ databases">
        <authorList>
            <person name="Sun Q."/>
            <person name="Ohkuma M."/>
        </authorList>
    </citation>
    <scope>NUCLEOTIDE SEQUENCE</scope>
    <source>
        <strain evidence="2">JCM 19596</strain>
    </source>
</reference>